<evidence type="ECO:0000256" key="4">
    <source>
        <dbReference type="ARBA" id="ARBA00023242"/>
    </source>
</evidence>
<evidence type="ECO:0000256" key="3">
    <source>
        <dbReference type="ARBA" id="ARBA00023163"/>
    </source>
</evidence>
<dbReference type="EnsemblPlants" id="LPERR07G23420.1">
    <property type="protein sequence ID" value="LPERR07G23420.1"/>
    <property type="gene ID" value="LPERR07G23420"/>
</dbReference>
<dbReference type="Proteomes" id="UP000032180">
    <property type="component" value="Chromosome 7"/>
</dbReference>
<dbReference type="HOGENOM" id="CLU_035664_8_3_1"/>
<dbReference type="PANTHER" id="PTHR31719">
    <property type="entry name" value="NAC TRANSCRIPTION FACTOR 56"/>
    <property type="match status" value="1"/>
</dbReference>
<dbReference type="Gramene" id="LPERR07G23420.1">
    <property type="protein sequence ID" value="LPERR07G23420.1"/>
    <property type="gene ID" value="LPERR07G23420"/>
</dbReference>
<keyword evidence="3" id="KW-0804">Transcription</keyword>
<dbReference type="Gene3D" id="2.170.150.80">
    <property type="entry name" value="NAC domain"/>
    <property type="match status" value="1"/>
</dbReference>
<keyword evidence="4" id="KW-0539">Nucleus</keyword>
<evidence type="ECO:0000259" key="5">
    <source>
        <dbReference type="PROSITE" id="PS51005"/>
    </source>
</evidence>
<feature type="domain" description="NAC" evidence="5">
    <location>
        <begin position="14"/>
        <end position="191"/>
    </location>
</feature>
<organism evidence="6 7">
    <name type="scientific">Leersia perrieri</name>
    <dbReference type="NCBI Taxonomy" id="77586"/>
    <lineage>
        <taxon>Eukaryota</taxon>
        <taxon>Viridiplantae</taxon>
        <taxon>Streptophyta</taxon>
        <taxon>Embryophyta</taxon>
        <taxon>Tracheophyta</taxon>
        <taxon>Spermatophyta</taxon>
        <taxon>Magnoliopsida</taxon>
        <taxon>Liliopsida</taxon>
        <taxon>Poales</taxon>
        <taxon>Poaceae</taxon>
        <taxon>BOP clade</taxon>
        <taxon>Oryzoideae</taxon>
        <taxon>Oryzeae</taxon>
        <taxon>Oryzinae</taxon>
        <taxon>Leersia</taxon>
    </lineage>
</organism>
<keyword evidence="7" id="KW-1185">Reference proteome</keyword>
<reference evidence="7" key="2">
    <citation type="submission" date="2013-12" db="EMBL/GenBank/DDBJ databases">
        <authorList>
            <person name="Yu Y."/>
            <person name="Lee S."/>
            <person name="de Baynast K."/>
            <person name="Wissotski M."/>
            <person name="Liu L."/>
            <person name="Talag J."/>
            <person name="Goicoechea J."/>
            <person name="Angelova A."/>
            <person name="Jetty R."/>
            <person name="Kudrna D."/>
            <person name="Golser W."/>
            <person name="Rivera L."/>
            <person name="Zhang J."/>
            <person name="Wing R."/>
        </authorList>
    </citation>
    <scope>NUCLEOTIDE SEQUENCE</scope>
</reference>
<dbReference type="InterPro" id="IPR036093">
    <property type="entry name" value="NAC_dom_sf"/>
</dbReference>
<dbReference type="Pfam" id="PF02365">
    <property type="entry name" value="NAM"/>
    <property type="match status" value="1"/>
</dbReference>
<dbReference type="eggNOG" id="ENOG502QSIY">
    <property type="taxonomic scope" value="Eukaryota"/>
</dbReference>
<accession>A0A0D9X307</accession>
<dbReference type="InterPro" id="IPR003441">
    <property type="entry name" value="NAC-dom"/>
</dbReference>
<name>A0A0D9X307_9ORYZ</name>
<keyword evidence="2" id="KW-0238">DNA-binding</keyword>
<dbReference type="PROSITE" id="PS51005">
    <property type="entry name" value="NAC"/>
    <property type="match status" value="1"/>
</dbReference>
<evidence type="ECO:0000256" key="2">
    <source>
        <dbReference type="ARBA" id="ARBA00023125"/>
    </source>
</evidence>
<dbReference type="AlphaFoldDB" id="A0A0D9X307"/>
<reference evidence="6" key="3">
    <citation type="submission" date="2015-04" db="UniProtKB">
        <authorList>
            <consortium name="EnsemblPlants"/>
        </authorList>
    </citation>
    <scope>IDENTIFICATION</scope>
</reference>
<dbReference type="GO" id="GO:0006355">
    <property type="term" value="P:regulation of DNA-templated transcription"/>
    <property type="evidence" value="ECO:0007669"/>
    <property type="project" value="InterPro"/>
</dbReference>
<dbReference type="STRING" id="77586.A0A0D9X307"/>
<dbReference type="GO" id="GO:0003677">
    <property type="term" value="F:DNA binding"/>
    <property type="evidence" value="ECO:0007669"/>
    <property type="project" value="UniProtKB-KW"/>
</dbReference>
<proteinExistence type="predicted"/>
<protein>
    <recommendedName>
        <fullName evidence="5">NAC domain-containing protein</fullName>
    </recommendedName>
</protein>
<evidence type="ECO:0000313" key="6">
    <source>
        <dbReference type="EnsemblPlants" id="LPERR07G23420.1"/>
    </source>
</evidence>
<sequence length="366" mass="38970">MEMMSSSSATATALPPGFRFHPTDEELIVHYLSSRAGGDGGGGLPVAIIADVDIYKFDPWQLPAQAVYGESEWYFFSPRDRKYPNGIRPNRAAGSGYWKATGTDKPIHNSVTGDIVGVKKALVFYRGRPPKGTKTAWIMHEYRLASASAAGDPLAAVYKPAAAASSSSSSCRFRNVSMRLDDWVLCRIYKKSGQSEPSTILPPLAVAGDYDHDEQSAACLVDDTYSFFAPPPPPASSTFFPKLPKIPSISELFDEHALAQIFDAAEPPLPPPATDHLAVVHPSLNHLLAVGDNLLAECYSTTASSPAIAGGIKRKASPGEFAGGGGGGHTPAKRMMNGSCFESPQLLATPASVLAGLNHQILPQLF</sequence>
<keyword evidence="1" id="KW-0805">Transcription regulation</keyword>
<evidence type="ECO:0000313" key="7">
    <source>
        <dbReference type="Proteomes" id="UP000032180"/>
    </source>
</evidence>
<evidence type="ECO:0000256" key="1">
    <source>
        <dbReference type="ARBA" id="ARBA00023015"/>
    </source>
</evidence>
<dbReference type="SUPFAM" id="SSF101941">
    <property type="entry name" value="NAC domain"/>
    <property type="match status" value="1"/>
</dbReference>
<reference evidence="6 7" key="1">
    <citation type="submission" date="2012-08" db="EMBL/GenBank/DDBJ databases">
        <title>Oryza genome evolution.</title>
        <authorList>
            <person name="Wing R.A."/>
        </authorList>
    </citation>
    <scope>NUCLEOTIDE SEQUENCE</scope>
</reference>
<dbReference type="PANTHER" id="PTHR31719:SF106">
    <property type="entry name" value="NAC TRANSCRIPTION FACTOR ONAC010"/>
    <property type="match status" value="1"/>
</dbReference>